<organism evidence="2 3">
    <name type="scientific">Roseibacillus persicicus</name>
    <dbReference type="NCBI Taxonomy" id="454148"/>
    <lineage>
        <taxon>Bacteria</taxon>
        <taxon>Pseudomonadati</taxon>
        <taxon>Verrucomicrobiota</taxon>
        <taxon>Verrucomicrobiia</taxon>
        <taxon>Verrucomicrobiales</taxon>
        <taxon>Verrucomicrobiaceae</taxon>
        <taxon>Roseibacillus</taxon>
    </lineage>
</organism>
<feature type="signal peptide" evidence="1">
    <location>
        <begin position="1"/>
        <end position="27"/>
    </location>
</feature>
<dbReference type="RefSeq" id="WP_189566248.1">
    <property type="nucleotide sequence ID" value="NZ_BMXI01000001.1"/>
</dbReference>
<keyword evidence="1" id="KW-0732">Signal</keyword>
<sequence length="204" mass="21646">MTATFIPTQKSILRGFSFLAMTTGLQAALTVSLHPDGAGGTVVRVFGSGTTTTAGSQLTTTTLSEQWLNLTGNPFDDTIDLNNADYYFASPIQIASGVNMIGIQIDNDPTDPVGGDGADDFRVYIDNAMSPNTPYSADGVTTLQTFLRNDALKVGSYYDDSDGGSLFLNGFTLQISDQAIVPEPSTSLILLSGLTALSLRRSRR</sequence>
<name>A0A918TDV2_9BACT</name>
<evidence type="ECO:0000313" key="2">
    <source>
        <dbReference type="EMBL" id="GHC40233.1"/>
    </source>
</evidence>
<dbReference type="Proteomes" id="UP000644507">
    <property type="component" value="Unassembled WGS sequence"/>
</dbReference>
<protein>
    <recommendedName>
        <fullName evidence="4">PEP-CTERM protein-sorting domain-containing protein</fullName>
    </recommendedName>
</protein>
<accession>A0A918TDV2</accession>
<comment type="caution">
    <text evidence="2">The sequence shown here is derived from an EMBL/GenBank/DDBJ whole genome shotgun (WGS) entry which is preliminary data.</text>
</comment>
<evidence type="ECO:0000313" key="3">
    <source>
        <dbReference type="Proteomes" id="UP000644507"/>
    </source>
</evidence>
<dbReference type="AlphaFoldDB" id="A0A918TDV2"/>
<dbReference type="NCBIfam" id="TIGR02595">
    <property type="entry name" value="PEP_CTERM"/>
    <property type="match status" value="1"/>
</dbReference>
<keyword evidence="3" id="KW-1185">Reference proteome</keyword>
<gene>
    <name evidence="2" type="ORF">GCM10007100_00770</name>
</gene>
<dbReference type="EMBL" id="BMXI01000001">
    <property type="protein sequence ID" value="GHC40233.1"/>
    <property type="molecule type" value="Genomic_DNA"/>
</dbReference>
<reference evidence="2" key="1">
    <citation type="journal article" date="2014" name="Int. J. Syst. Evol. Microbiol.">
        <title>Complete genome sequence of Corynebacterium casei LMG S-19264T (=DSM 44701T), isolated from a smear-ripened cheese.</title>
        <authorList>
            <consortium name="US DOE Joint Genome Institute (JGI-PGF)"/>
            <person name="Walter F."/>
            <person name="Albersmeier A."/>
            <person name="Kalinowski J."/>
            <person name="Ruckert C."/>
        </authorList>
    </citation>
    <scope>NUCLEOTIDE SEQUENCE</scope>
    <source>
        <strain evidence="2">KCTC 12988</strain>
    </source>
</reference>
<evidence type="ECO:0008006" key="4">
    <source>
        <dbReference type="Google" id="ProtNLM"/>
    </source>
</evidence>
<dbReference type="InterPro" id="IPR013424">
    <property type="entry name" value="Ice-binding_C"/>
</dbReference>
<reference evidence="2" key="2">
    <citation type="submission" date="2020-09" db="EMBL/GenBank/DDBJ databases">
        <authorList>
            <person name="Sun Q."/>
            <person name="Kim S."/>
        </authorList>
    </citation>
    <scope>NUCLEOTIDE SEQUENCE</scope>
    <source>
        <strain evidence="2">KCTC 12988</strain>
    </source>
</reference>
<feature type="chain" id="PRO_5037297695" description="PEP-CTERM protein-sorting domain-containing protein" evidence="1">
    <location>
        <begin position="28"/>
        <end position="204"/>
    </location>
</feature>
<proteinExistence type="predicted"/>
<evidence type="ECO:0000256" key="1">
    <source>
        <dbReference type="SAM" id="SignalP"/>
    </source>
</evidence>